<dbReference type="HOGENOM" id="CLU_132000_0_0_6"/>
<dbReference type="eggNOG" id="COG5455">
    <property type="taxonomic scope" value="Bacteria"/>
</dbReference>
<feature type="chain" id="PRO_5003117941" evidence="2">
    <location>
        <begin position="26"/>
        <end position="173"/>
    </location>
</feature>
<proteinExistence type="predicted"/>
<sequence>MSKSKIVLLSAVLMGALPVMSTAYAEGEQAQQVQTDPAAQAPATQDPATAADPSDADTGTPSSQDNQGVTTPGQTPDVQTPAEHNQDAVEKPDPAHPYAIKTFFADFQRFNIGSVIPDRYRTKKYEVVDWKTRNLPKPADGTAWTYMGGNYVLFTKVDGKIVQAESGDIFYHQ</sequence>
<organism evidence="4">
    <name type="scientific">Erwinia billingiae (strain Eb661)</name>
    <dbReference type="NCBI Taxonomy" id="634500"/>
    <lineage>
        <taxon>Bacteria</taxon>
        <taxon>Pseudomonadati</taxon>
        <taxon>Pseudomonadota</taxon>
        <taxon>Gammaproteobacteria</taxon>
        <taxon>Enterobacterales</taxon>
        <taxon>Erwiniaceae</taxon>
        <taxon>Erwinia</taxon>
    </lineage>
</organism>
<dbReference type="KEGG" id="ebi:EbC_44200"/>
<dbReference type="EMBL" id="FP236843">
    <property type="protein sequence ID" value="CAX61951.1"/>
    <property type="molecule type" value="Genomic_DNA"/>
</dbReference>
<dbReference type="GeneID" id="90514534"/>
<dbReference type="Pfam" id="PF11776">
    <property type="entry name" value="RcnB"/>
    <property type="match status" value="1"/>
</dbReference>
<reference evidence="3 4" key="1">
    <citation type="journal article" date="2010" name="BMC Genomics">
        <title>Genome comparison of the epiphytic bacteria Erwinia billingiae and E. tasmaniensis with the pear pathogen E. pyrifoliae.</title>
        <authorList>
            <person name="Kube M."/>
            <person name="Migdoll A.M."/>
            <person name="Gehring I."/>
            <person name="Heitmann K."/>
            <person name="Mayer Y."/>
            <person name="Kuhl H."/>
            <person name="Knaust F."/>
            <person name="Geider K."/>
            <person name="Reinhardt R."/>
        </authorList>
    </citation>
    <scope>NUCLEOTIDE SEQUENCE [LARGE SCALE GENOMIC DNA]</scope>
    <source>
        <strain evidence="3 4">Eb661</strain>
    </source>
</reference>
<evidence type="ECO:0000256" key="2">
    <source>
        <dbReference type="SAM" id="SignalP"/>
    </source>
</evidence>
<evidence type="ECO:0000313" key="4">
    <source>
        <dbReference type="Proteomes" id="UP000008793"/>
    </source>
</evidence>
<evidence type="ECO:0000256" key="1">
    <source>
        <dbReference type="SAM" id="MobiDB-lite"/>
    </source>
</evidence>
<feature type="compositionally biased region" description="Polar residues" evidence="1">
    <location>
        <begin position="62"/>
        <end position="78"/>
    </location>
</feature>
<protein>
    <submittedName>
        <fullName evidence="3">Uncharacterized protein</fullName>
    </submittedName>
</protein>
<feature type="compositionally biased region" description="Low complexity" evidence="1">
    <location>
        <begin position="30"/>
        <end position="61"/>
    </location>
</feature>
<accession>D8MLC3</accession>
<evidence type="ECO:0000313" key="3">
    <source>
        <dbReference type="EMBL" id="CAX61951.1"/>
    </source>
</evidence>
<gene>
    <name evidence="3" type="ordered locus">EbC_44200</name>
</gene>
<dbReference type="Gene3D" id="3.10.450.160">
    <property type="entry name" value="inner membrane protein cigr"/>
    <property type="match status" value="1"/>
</dbReference>
<feature type="signal peptide" evidence="2">
    <location>
        <begin position="1"/>
        <end position="25"/>
    </location>
</feature>
<feature type="region of interest" description="Disordered" evidence="1">
    <location>
        <begin position="26"/>
        <end position="94"/>
    </location>
</feature>
<name>D8MLC3_ERWBE</name>
<dbReference type="InterPro" id="IPR024572">
    <property type="entry name" value="RcnB"/>
</dbReference>
<dbReference type="STRING" id="634500.EbC_44200"/>
<dbReference type="Proteomes" id="UP000008793">
    <property type="component" value="Chromosome"/>
</dbReference>
<dbReference type="RefSeq" id="WP_013204422.1">
    <property type="nucleotide sequence ID" value="NC_014306.1"/>
</dbReference>
<dbReference type="AlphaFoldDB" id="D8MLC3"/>
<feature type="compositionally biased region" description="Basic and acidic residues" evidence="1">
    <location>
        <begin position="84"/>
        <end position="94"/>
    </location>
</feature>
<keyword evidence="4" id="KW-1185">Reference proteome</keyword>
<keyword evidence="2" id="KW-0732">Signal</keyword>